<dbReference type="AlphaFoldDB" id="A0ABD3Q0E1"/>
<accession>A0ABD3Q0E1</accession>
<evidence type="ECO:0000313" key="7">
    <source>
        <dbReference type="EMBL" id="KAL3792981.1"/>
    </source>
</evidence>
<feature type="domain" description="HSF-type DNA-binding" evidence="6">
    <location>
        <begin position="113"/>
        <end position="206"/>
    </location>
</feature>
<dbReference type="SUPFAM" id="SSF46785">
    <property type="entry name" value="Winged helix' DNA-binding domain"/>
    <property type="match status" value="1"/>
</dbReference>
<feature type="region of interest" description="Disordered" evidence="5">
    <location>
        <begin position="54"/>
        <end position="115"/>
    </location>
</feature>
<evidence type="ECO:0000256" key="3">
    <source>
        <dbReference type="ARBA" id="ARBA00023242"/>
    </source>
</evidence>
<evidence type="ECO:0000259" key="6">
    <source>
        <dbReference type="SMART" id="SM00415"/>
    </source>
</evidence>
<dbReference type="EMBL" id="JABMIG020000096">
    <property type="protein sequence ID" value="KAL3792981.1"/>
    <property type="molecule type" value="Genomic_DNA"/>
</dbReference>
<dbReference type="FunFam" id="1.10.10.10:FF:000479">
    <property type="entry name" value="Predicted protein"/>
    <property type="match status" value="1"/>
</dbReference>
<keyword evidence="2" id="KW-0238">DNA-binding</keyword>
<dbReference type="PANTHER" id="PTHR10015:SF206">
    <property type="entry name" value="HSF-TYPE DNA-BINDING DOMAIN-CONTAINING PROTEIN"/>
    <property type="match status" value="1"/>
</dbReference>
<comment type="subcellular location">
    <subcellularLocation>
        <location evidence="1">Nucleus</location>
    </subcellularLocation>
</comment>
<dbReference type="Proteomes" id="UP001516023">
    <property type="component" value="Unassembled WGS sequence"/>
</dbReference>
<name>A0ABD3Q0E1_9STRA</name>
<feature type="region of interest" description="Disordered" evidence="5">
    <location>
        <begin position="225"/>
        <end position="258"/>
    </location>
</feature>
<dbReference type="Gene3D" id="1.10.10.10">
    <property type="entry name" value="Winged helix-like DNA-binding domain superfamily/Winged helix DNA-binding domain"/>
    <property type="match status" value="1"/>
</dbReference>
<organism evidence="7 8">
    <name type="scientific">Cyclotella cryptica</name>
    <dbReference type="NCBI Taxonomy" id="29204"/>
    <lineage>
        <taxon>Eukaryota</taxon>
        <taxon>Sar</taxon>
        <taxon>Stramenopiles</taxon>
        <taxon>Ochrophyta</taxon>
        <taxon>Bacillariophyta</taxon>
        <taxon>Coscinodiscophyceae</taxon>
        <taxon>Thalassiosirophycidae</taxon>
        <taxon>Stephanodiscales</taxon>
        <taxon>Stephanodiscaceae</taxon>
        <taxon>Cyclotella</taxon>
    </lineage>
</organism>
<dbReference type="GO" id="GO:0005634">
    <property type="term" value="C:nucleus"/>
    <property type="evidence" value="ECO:0007669"/>
    <property type="project" value="UniProtKB-SubCell"/>
</dbReference>
<gene>
    <name evidence="7" type="ORF">HJC23_010994</name>
</gene>
<evidence type="ECO:0000256" key="2">
    <source>
        <dbReference type="ARBA" id="ARBA00023125"/>
    </source>
</evidence>
<dbReference type="InterPro" id="IPR000232">
    <property type="entry name" value="HSF_DNA-bd"/>
</dbReference>
<sequence>MMLFPDTTRDTDIVFFSSKWSLVRKKNGVVHSNFEFSFTPDLVMAEKPTPMAYGEATHNDAPVVSAPEHPDDSLLSDNSNARLAPPPRRTDHTYRDWARHPPDDHEIRPTSKSKNNFPAKLHRILSNPEHSYAISWQPHGRAWKIRDKKLLVEKVIPKYFVQSKYESFTRQLSGWGFKRLHQSGPDFHCYYHERGLPHLTRMMRRSEPNLGKLLPFADGEPNFYDMDKKYPLPPPEGNHHQPQEELYTSGSPPSYPHSRPVPHWEAYHHNRPMAVTTHGFHDNGQPGQLYSDYNVPPPQYGYLPSQQYPYPYYDPHHQQSYPYPPPHIHQSYPHHPPHIHPWSPYPVMESTQASGQGINQQHHPHLEQASPHFRMPYPATGSNESQHEYPWGYNQHPVEHLCQHNQNPDVYPQLHSEHSQQYLDQHDGPRQLSNNYHLFPTESPQAQNDKDVSAKP</sequence>
<keyword evidence="8" id="KW-1185">Reference proteome</keyword>
<feature type="compositionally biased region" description="Basic and acidic residues" evidence="5">
    <location>
        <begin position="88"/>
        <end position="109"/>
    </location>
</feature>
<feature type="region of interest" description="Disordered" evidence="5">
    <location>
        <begin position="418"/>
        <end position="456"/>
    </location>
</feature>
<evidence type="ECO:0000313" key="8">
    <source>
        <dbReference type="Proteomes" id="UP001516023"/>
    </source>
</evidence>
<evidence type="ECO:0000256" key="1">
    <source>
        <dbReference type="ARBA" id="ARBA00004123"/>
    </source>
</evidence>
<dbReference type="GO" id="GO:0003677">
    <property type="term" value="F:DNA binding"/>
    <property type="evidence" value="ECO:0007669"/>
    <property type="project" value="UniProtKB-KW"/>
</dbReference>
<dbReference type="PANTHER" id="PTHR10015">
    <property type="entry name" value="HEAT SHOCK TRANSCRIPTION FACTOR"/>
    <property type="match status" value="1"/>
</dbReference>
<protein>
    <recommendedName>
        <fullName evidence="6">HSF-type DNA-binding domain-containing protein</fullName>
    </recommendedName>
</protein>
<feature type="compositionally biased region" description="Polar residues" evidence="5">
    <location>
        <begin position="431"/>
        <end position="447"/>
    </location>
</feature>
<proteinExistence type="inferred from homology"/>
<keyword evidence="3" id="KW-0539">Nucleus</keyword>
<comment type="similarity">
    <text evidence="4">Belongs to the HSF family.</text>
</comment>
<dbReference type="InterPro" id="IPR036388">
    <property type="entry name" value="WH-like_DNA-bd_sf"/>
</dbReference>
<reference evidence="7 8" key="1">
    <citation type="journal article" date="2020" name="G3 (Bethesda)">
        <title>Improved Reference Genome for Cyclotella cryptica CCMP332, a Model for Cell Wall Morphogenesis, Salinity Adaptation, and Lipid Production in Diatoms (Bacillariophyta).</title>
        <authorList>
            <person name="Roberts W.R."/>
            <person name="Downey K.M."/>
            <person name="Ruck E.C."/>
            <person name="Traller J.C."/>
            <person name="Alverson A.J."/>
        </authorList>
    </citation>
    <scope>NUCLEOTIDE SEQUENCE [LARGE SCALE GENOMIC DNA]</scope>
    <source>
        <strain evidence="7 8">CCMP332</strain>
    </source>
</reference>
<dbReference type="PRINTS" id="PR00056">
    <property type="entry name" value="HSFDOMAIN"/>
</dbReference>
<evidence type="ECO:0000256" key="5">
    <source>
        <dbReference type="SAM" id="MobiDB-lite"/>
    </source>
</evidence>
<evidence type="ECO:0000256" key="4">
    <source>
        <dbReference type="RuleBase" id="RU004020"/>
    </source>
</evidence>
<dbReference type="InterPro" id="IPR036390">
    <property type="entry name" value="WH_DNA-bd_sf"/>
</dbReference>
<comment type="caution">
    <text evidence="7">The sequence shown here is derived from an EMBL/GenBank/DDBJ whole genome shotgun (WGS) entry which is preliminary data.</text>
</comment>
<dbReference type="SMART" id="SM00415">
    <property type="entry name" value="HSF"/>
    <property type="match status" value="1"/>
</dbReference>
<dbReference type="Pfam" id="PF00447">
    <property type="entry name" value="HSF_DNA-bind"/>
    <property type="match status" value="1"/>
</dbReference>